<evidence type="ECO:0000313" key="2">
    <source>
        <dbReference type="EMBL" id="CAD8431218.1"/>
    </source>
</evidence>
<feature type="compositionally biased region" description="Low complexity" evidence="1">
    <location>
        <begin position="208"/>
        <end position="220"/>
    </location>
</feature>
<evidence type="ECO:0000313" key="3">
    <source>
        <dbReference type="EMBL" id="CAD8431220.1"/>
    </source>
</evidence>
<feature type="region of interest" description="Disordered" evidence="1">
    <location>
        <begin position="1"/>
        <end position="181"/>
    </location>
</feature>
<feature type="compositionally biased region" description="Low complexity" evidence="1">
    <location>
        <begin position="19"/>
        <end position="44"/>
    </location>
</feature>
<protein>
    <submittedName>
        <fullName evidence="2">Uncharacterized protein</fullName>
    </submittedName>
</protein>
<organism evidence="2">
    <name type="scientific">Micromonas pusilla</name>
    <name type="common">Picoplanktonic green alga</name>
    <name type="synonym">Chromulina pusilla</name>
    <dbReference type="NCBI Taxonomy" id="38833"/>
    <lineage>
        <taxon>Eukaryota</taxon>
        <taxon>Viridiplantae</taxon>
        <taxon>Chlorophyta</taxon>
        <taxon>Mamiellophyceae</taxon>
        <taxon>Mamiellales</taxon>
        <taxon>Mamiellaceae</taxon>
        <taxon>Micromonas</taxon>
    </lineage>
</organism>
<sequence>MATPAAMRATHRLTTPSFARVAPRALPRASSSSRSRPSRVRASGEGAGAGGCAARNGADETPSTSGAVSDPARDFAVAPSPSKRRASAGRAKLRRGAIGVHRWGSGEYDGFDDDARTSRAAEKTDPSTDTRVVTSAPTRTDAETKPRAAATSTGGEGSAEDVSSAADRYSAPSAPKNADTELVMVLERRGDGWAEEVFPHVAMRRRPVAAAAAAAASPPSRAEEDEDDGT</sequence>
<proteinExistence type="predicted"/>
<dbReference type="EMBL" id="HBEN01001645">
    <property type="protein sequence ID" value="CAD8431220.1"/>
    <property type="molecule type" value="Transcribed_RNA"/>
</dbReference>
<dbReference type="AlphaFoldDB" id="A0A6U0BWR5"/>
<gene>
    <name evidence="2" type="ORF">MSP1401_LOCUS1345</name>
    <name evidence="3" type="ORF">MSP1401_LOCUS1346</name>
</gene>
<dbReference type="EMBL" id="HBEN01001644">
    <property type="protein sequence ID" value="CAD8431218.1"/>
    <property type="molecule type" value="Transcribed_RNA"/>
</dbReference>
<reference evidence="2" key="1">
    <citation type="submission" date="2021-01" db="EMBL/GenBank/DDBJ databases">
        <authorList>
            <person name="Corre E."/>
            <person name="Pelletier E."/>
            <person name="Niang G."/>
            <person name="Scheremetjew M."/>
            <person name="Finn R."/>
            <person name="Kale V."/>
            <person name="Holt S."/>
            <person name="Cochrane G."/>
            <person name="Meng A."/>
            <person name="Brown T."/>
            <person name="Cohen L."/>
        </authorList>
    </citation>
    <scope>NUCLEOTIDE SEQUENCE</scope>
    <source>
        <strain evidence="2">CCAC1681</strain>
    </source>
</reference>
<feature type="compositionally biased region" description="Basic residues" evidence="1">
    <location>
        <begin position="82"/>
        <end position="95"/>
    </location>
</feature>
<name>A0A6U0BWR5_MICPS</name>
<accession>A0A6U0BWR5</accession>
<evidence type="ECO:0000256" key="1">
    <source>
        <dbReference type="SAM" id="MobiDB-lite"/>
    </source>
</evidence>
<feature type="compositionally biased region" description="Basic and acidic residues" evidence="1">
    <location>
        <begin position="113"/>
        <end position="128"/>
    </location>
</feature>
<feature type="region of interest" description="Disordered" evidence="1">
    <location>
        <begin position="208"/>
        <end position="230"/>
    </location>
</feature>
<feature type="compositionally biased region" description="Polar residues" evidence="1">
    <location>
        <begin position="129"/>
        <end position="138"/>
    </location>
</feature>